<gene>
    <name evidence="4" type="ORF">C1I98_23460</name>
</gene>
<sequence>MRRSRSTTVLVAAVLVAAMPGLSQSHAEVREDPLAAPVEYVPDEPLPVEPTEPQQALDALGISGYPDRLSVRPGESVQFMVSTKAPEFKSTIVRVTHGDADPAGPGLKEQIIDSPVNKTYPGAHQPLPLGSYVRVPDDRRLRPSGGFTITAWIAPSTIPGSPYNRTALQRTPVGTPRAQGLVTKWSEADRRGYGLFIDEQGALALRVGADTVSTGVKLKPWAPAMGGPEMYFTKRPRPQHVNNSGWYFVAAAYDPRTRKATVTQRPVSTMPDDSAATSTKQVGSGQLAHTSDPLLMAGYWNRSGDTRPAGLYNGKIESPALYDRALSEREIDAVARGRHAPRPAAAWDFTRHMSGDQVADTGPHRLSGTAVNLPVRALTGHDWDRKTMNYNEDPGQWGAIHFHEDDLGDAAWKPAFTWKVPKDARSGIYAARLEAAGKVYHVTFVVRPKQAESKIAMLVPTLTYLAYGQTGGSLSQYSNHADGSGYVYSSQKRPITNLRPLTTGPNGEGRPWAFEADTHIFDWLETRKFDIDYITDHDIDREGRRILDGYQTVITGTHPEYISTTEHEAIKGWLGDGGRLMYLGGNGFYWVTALNRSREYTELRRHDGTEAWQAAPGEYYHSTDGEYGGLWRFRGTPPQELVGVGFSAQGFGHPKGFAFYNKPFDRSEAGYSEAGAWIFEGVSKKDGIGGDLPSLQSQGGPMGEEVDRVDYSLGTPPNAIVLGTSQPFGEQYMHVVEEINTSALFEGGDTNPMVRGDVTLIHYPNGGAVFSASSMVWSGSFYNNGYDNDLTKITENVLKKFTSGDPLPGTKGAGKEDAAGTR</sequence>
<dbReference type="RefSeq" id="WP_111169593.1">
    <property type="nucleotide sequence ID" value="NZ_POUA01000204.1"/>
</dbReference>
<dbReference type="AlphaFoldDB" id="A0A2W2GHM0"/>
<dbReference type="Pfam" id="PF13385">
    <property type="entry name" value="Laminin_G_3"/>
    <property type="match status" value="1"/>
</dbReference>
<dbReference type="EMBL" id="POUA01000204">
    <property type="protein sequence ID" value="PZG39655.1"/>
    <property type="molecule type" value="Genomic_DNA"/>
</dbReference>
<feature type="region of interest" description="Disordered" evidence="1">
    <location>
        <begin position="801"/>
        <end position="822"/>
    </location>
</feature>
<feature type="compositionally biased region" description="Polar residues" evidence="1">
    <location>
        <begin position="275"/>
        <end position="287"/>
    </location>
</feature>
<dbReference type="Proteomes" id="UP000248544">
    <property type="component" value="Unassembled WGS sequence"/>
</dbReference>
<feature type="signal peptide" evidence="2">
    <location>
        <begin position="1"/>
        <end position="27"/>
    </location>
</feature>
<protein>
    <recommendedName>
        <fullName evidence="3">N,N-dimethylformamidase beta subunit-like C-terminal domain-containing protein</fullName>
    </recommendedName>
</protein>
<dbReference type="Pfam" id="PF20254">
    <property type="entry name" value="DMFA2_C"/>
    <property type="match status" value="1"/>
</dbReference>
<dbReference type="InterPro" id="IPR046540">
    <property type="entry name" value="DMFA2_C"/>
</dbReference>
<comment type="caution">
    <text evidence="4">The sequence shown here is derived from an EMBL/GenBank/DDBJ whole genome shotgun (WGS) entry which is preliminary data.</text>
</comment>
<feature type="domain" description="N,N-dimethylformamidase beta subunit-like C-terminal" evidence="3">
    <location>
        <begin position="377"/>
        <end position="787"/>
    </location>
</feature>
<proteinExistence type="predicted"/>
<feature type="compositionally biased region" description="Basic and acidic residues" evidence="1">
    <location>
        <begin position="813"/>
        <end position="822"/>
    </location>
</feature>
<feature type="chain" id="PRO_5015910653" description="N,N-dimethylformamidase beta subunit-like C-terminal domain-containing protein" evidence="2">
    <location>
        <begin position="28"/>
        <end position="822"/>
    </location>
</feature>
<evidence type="ECO:0000313" key="5">
    <source>
        <dbReference type="Proteomes" id="UP000248544"/>
    </source>
</evidence>
<keyword evidence="2" id="KW-0732">Signal</keyword>
<accession>A0A2W2GHM0</accession>
<dbReference type="SUPFAM" id="SSF49899">
    <property type="entry name" value="Concanavalin A-like lectins/glucanases"/>
    <property type="match status" value="1"/>
</dbReference>
<dbReference type="InterPro" id="IPR013320">
    <property type="entry name" value="ConA-like_dom_sf"/>
</dbReference>
<dbReference type="Gene3D" id="2.60.120.200">
    <property type="match status" value="1"/>
</dbReference>
<evidence type="ECO:0000313" key="4">
    <source>
        <dbReference type="EMBL" id="PZG39655.1"/>
    </source>
</evidence>
<evidence type="ECO:0000256" key="1">
    <source>
        <dbReference type="SAM" id="MobiDB-lite"/>
    </source>
</evidence>
<reference evidence="4 5" key="1">
    <citation type="submission" date="2018-01" db="EMBL/GenBank/DDBJ databases">
        <title>Draft genome sequence of Sphaerisporangium sp. 7K107.</title>
        <authorList>
            <person name="Sahin N."/>
            <person name="Saygin H."/>
            <person name="Ay H."/>
        </authorList>
    </citation>
    <scope>NUCLEOTIDE SEQUENCE [LARGE SCALE GENOMIC DNA]</scope>
    <source>
        <strain evidence="4 5">7K107</strain>
    </source>
</reference>
<organism evidence="4 5">
    <name type="scientific">Spongiactinospora gelatinilytica</name>
    <dbReference type="NCBI Taxonomy" id="2666298"/>
    <lineage>
        <taxon>Bacteria</taxon>
        <taxon>Bacillati</taxon>
        <taxon>Actinomycetota</taxon>
        <taxon>Actinomycetes</taxon>
        <taxon>Streptosporangiales</taxon>
        <taxon>Streptosporangiaceae</taxon>
        <taxon>Spongiactinospora</taxon>
    </lineage>
</organism>
<evidence type="ECO:0000256" key="2">
    <source>
        <dbReference type="SAM" id="SignalP"/>
    </source>
</evidence>
<evidence type="ECO:0000259" key="3">
    <source>
        <dbReference type="Pfam" id="PF20254"/>
    </source>
</evidence>
<name>A0A2W2GHM0_9ACTN</name>
<feature type="region of interest" description="Disordered" evidence="1">
    <location>
        <begin position="262"/>
        <end position="287"/>
    </location>
</feature>
<keyword evidence="5" id="KW-1185">Reference proteome</keyword>